<dbReference type="PROSITE" id="PS51755">
    <property type="entry name" value="OMPR_PHOB"/>
    <property type="match status" value="1"/>
</dbReference>
<proteinExistence type="predicted"/>
<dbReference type="AlphaFoldDB" id="A0A7Z8DXA9"/>
<evidence type="ECO:0000259" key="3">
    <source>
        <dbReference type="PROSITE" id="PS51755"/>
    </source>
</evidence>
<reference evidence="4 6" key="1">
    <citation type="submission" date="2018-03" db="EMBL/GenBank/DDBJ databases">
        <title>Whole Genome Sequencing of Escherichia coli isolates from wildlife.</title>
        <authorList>
            <person name="Whitehouse C.A."/>
            <person name="Lacher D.W."/>
            <person name="Mammel M.K."/>
            <person name="Barnaba T."/>
            <person name="Lorch J.M."/>
        </authorList>
    </citation>
    <scope>NUCLEOTIDE SEQUENCE [LARGE SCALE GENOMIC DNA]</scope>
    <source>
        <strain evidence="4 6">20507-2</strain>
    </source>
</reference>
<accession>A0A7Z8DXA9</accession>
<reference evidence="5 7" key="2">
    <citation type="submission" date="2019-02" db="EMBL/GenBank/DDBJ databases">
        <title>Draft genome sequence of Escherichia albertii strain Mex-12/320a, isolated from an infant with diarrhea, harboring virulence genes associated with diarrheagenic strains of enteropathogenic E. coli.</title>
        <authorList>
            <person name="Maldonado-Puga S."/>
            <person name="Meza-Segura M."/>
            <person name="Zaidi M.B."/>
            <person name="Estrada-Garcia T."/>
        </authorList>
    </citation>
    <scope>NUCLEOTIDE SEQUENCE [LARGE SCALE GENOMIC DNA]</scope>
    <source>
        <strain evidence="5 7">Mex-12/320a</strain>
    </source>
</reference>
<feature type="domain" description="OmpR/PhoB-type" evidence="3">
    <location>
        <begin position="4"/>
        <end position="103"/>
    </location>
</feature>
<dbReference type="Pfam" id="PF00486">
    <property type="entry name" value="Trans_reg_C"/>
    <property type="match status" value="1"/>
</dbReference>
<evidence type="ECO:0000313" key="5">
    <source>
        <dbReference type="EMBL" id="TBR48371.1"/>
    </source>
</evidence>
<evidence type="ECO:0000313" key="7">
    <source>
        <dbReference type="Proteomes" id="UP000292187"/>
    </source>
</evidence>
<organism evidence="5 7">
    <name type="scientific">Escherichia albertii</name>
    <dbReference type="NCBI Taxonomy" id="208962"/>
    <lineage>
        <taxon>Bacteria</taxon>
        <taxon>Pseudomonadati</taxon>
        <taxon>Pseudomonadota</taxon>
        <taxon>Gammaproteobacteria</taxon>
        <taxon>Enterobacterales</taxon>
        <taxon>Enterobacteriaceae</taxon>
        <taxon>Escherichia</taxon>
    </lineage>
</organism>
<sequence>MDVEDYFSYHFLEGITLTKDGILTKGKQQLYIPPKELGVLLVLLEAAGTVVLKDNIIEKVWRTVVVSDESLTRCIYSLRCIFSKFGYERCIETVYRKGYRFSAQVYKTKINSSESYNNSIAVFPFHSPDSSVDVLAINQELVQSIAEKEADGLYTYPLAATDYCIDEESINSFLARFNPDYYVTGRVEKKEGLNTLYIEIIDTKNNHLVACLHLKPDEFTTISPFIINVIASRKIIVSSKKESSRRKLNEKDKILLTALSAGKNSLYRFTTESIEKAINIFNEIKGNSDIQSLNIECCCLLAECYISLAFHGKYEFEDAIHKASECIDNVSKSHIFDGQMLGIMGLITGLSGNSIVSQLFFHQAQINTLDLATLYYYMALVQFYNGNIGDAQFFIEDSLKLEPCRNKIVIIKKCLEMHQYQNENIRYIQSHTASETSHRSELIKSMRKLIARQKLINHNDQYLVS</sequence>
<dbReference type="InterPro" id="IPR011990">
    <property type="entry name" value="TPR-like_helical_dom_sf"/>
</dbReference>
<feature type="DNA-binding region" description="OmpR/PhoB-type" evidence="2">
    <location>
        <begin position="4"/>
        <end position="103"/>
    </location>
</feature>
<name>A0A7Z8DXA9_ESCAL</name>
<dbReference type="GO" id="GO:0006355">
    <property type="term" value="P:regulation of DNA-templated transcription"/>
    <property type="evidence" value="ECO:0007669"/>
    <property type="project" value="InterPro"/>
</dbReference>
<dbReference type="InterPro" id="IPR001867">
    <property type="entry name" value="OmpR/PhoB-type_DNA-bd"/>
</dbReference>
<dbReference type="SUPFAM" id="SSF46894">
    <property type="entry name" value="C-terminal effector domain of the bipartite response regulators"/>
    <property type="match status" value="1"/>
</dbReference>
<protein>
    <submittedName>
        <fullName evidence="5">Transcriptional regulator</fullName>
    </submittedName>
</protein>
<dbReference type="SMART" id="SM00862">
    <property type="entry name" value="Trans_reg_C"/>
    <property type="match status" value="1"/>
</dbReference>
<keyword evidence="6" id="KW-1185">Reference proteome</keyword>
<evidence type="ECO:0000256" key="2">
    <source>
        <dbReference type="PROSITE-ProRule" id="PRU01091"/>
    </source>
</evidence>
<dbReference type="GO" id="GO:0003677">
    <property type="term" value="F:DNA binding"/>
    <property type="evidence" value="ECO:0007669"/>
    <property type="project" value="UniProtKB-UniRule"/>
</dbReference>
<comment type="caution">
    <text evidence="5">The sequence shown here is derived from an EMBL/GenBank/DDBJ whole genome shotgun (WGS) entry which is preliminary data.</text>
</comment>
<dbReference type="SUPFAM" id="SSF48452">
    <property type="entry name" value="TPR-like"/>
    <property type="match status" value="1"/>
</dbReference>
<evidence type="ECO:0000256" key="1">
    <source>
        <dbReference type="ARBA" id="ARBA00023125"/>
    </source>
</evidence>
<evidence type="ECO:0000313" key="4">
    <source>
        <dbReference type="EMBL" id="PSY44563.1"/>
    </source>
</evidence>
<dbReference type="Proteomes" id="UP000292187">
    <property type="component" value="Unassembled WGS sequence"/>
</dbReference>
<dbReference type="InterPro" id="IPR036388">
    <property type="entry name" value="WH-like_DNA-bd_sf"/>
</dbReference>
<gene>
    <name evidence="4" type="ORF">C7B09_05255</name>
    <name evidence="5" type="ORF">EYS06_21795</name>
</gene>
<dbReference type="RefSeq" id="WP_054412925.1">
    <property type="nucleotide sequence ID" value="NZ_AP014855.1"/>
</dbReference>
<dbReference type="InterPro" id="IPR016032">
    <property type="entry name" value="Sig_transdc_resp-reg_C-effctor"/>
</dbReference>
<dbReference type="Gene3D" id="1.10.10.10">
    <property type="entry name" value="Winged helix-like DNA-binding domain superfamily/Winged helix DNA-binding domain"/>
    <property type="match status" value="1"/>
</dbReference>
<dbReference type="EMBL" id="PYQT01000003">
    <property type="protein sequence ID" value="PSY44563.1"/>
    <property type="molecule type" value="Genomic_DNA"/>
</dbReference>
<dbReference type="EMBL" id="SIZV01000044">
    <property type="protein sequence ID" value="TBR48371.1"/>
    <property type="molecule type" value="Genomic_DNA"/>
</dbReference>
<dbReference type="Proteomes" id="UP000240382">
    <property type="component" value="Unassembled WGS sequence"/>
</dbReference>
<keyword evidence="1 2" id="KW-0238">DNA-binding</keyword>
<dbReference type="GO" id="GO:0000160">
    <property type="term" value="P:phosphorelay signal transduction system"/>
    <property type="evidence" value="ECO:0007669"/>
    <property type="project" value="InterPro"/>
</dbReference>
<evidence type="ECO:0000313" key="6">
    <source>
        <dbReference type="Proteomes" id="UP000240382"/>
    </source>
</evidence>